<dbReference type="GO" id="GO:0009252">
    <property type="term" value="P:peptidoglycan biosynthetic process"/>
    <property type="evidence" value="ECO:0007669"/>
    <property type="project" value="TreeGrafter"/>
</dbReference>
<dbReference type="InterPro" id="IPR029066">
    <property type="entry name" value="PLP-binding_barrel"/>
</dbReference>
<comment type="catalytic activity">
    <reaction evidence="4">
        <text>L-alanine = D-alanine</text>
        <dbReference type="Rhea" id="RHEA:20249"/>
        <dbReference type="ChEBI" id="CHEBI:57416"/>
        <dbReference type="ChEBI" id="CHEBI:57972"/>
        <dbReference type="EC" id="5.1.1.1"/>
    </reaction>
</comment>
<dbReference type="InterPro" id="IPR011079">
    <property type="entry name" value="Ala_racemase_C"/>
</dbReference>
<dbReference type="InterPro" id="IPR000821">
    <property type="entry name" value="Ala_racemase"/>
</dbReference>
<keyword evidence="3 4" id="KW-0413">Isomerase</keyword>
<feature type="binding site" evidence="4 6">
    <location>
        <position position="145"/>
    </location>
    <ligand>
        <name>substrate</name>
    </ligand>
</feature>
<comment type="similarity">
    <text evidence="4">Belongs to the alanine racemase family.</text>
</comment>
<dbReference type="SMART" id="SM01005">
    <property type="entry name" value="Ala_racemase_C"/>
    <property type="match status" value="1"/>
</dbReference>
<dbReference type="InterPro" id="IPR001608">
    <property type="entry name" value="Ala_racemase_N"/>
</dbReference>
<comment type="function">
    <text evidence="4">Catalyzes the interconversion of L-alanine and D-alanine. May also act on other amino acids.</text>
</comment>
<accession>A0AAU7DUD5</accession>
<dbReference type="GO" id="GO:0030170">
    <property type="term" value="F:pyridoxal phosphate binding"/>
    <property type="evidence" value="ECO:0007669"/>
    <property type="project" value="UniProtKB-UniRule"/>
</dbReference>
<feature type="binding site" evidence="4 6">
    <location>
        <position position="332"/>
    </location>
    <ligand>
        <name>substrate</name>
    </ligand>
</feature>
<evidence type="ECO:0000256" key="3">
    <source>
        <dbReference type="ARBA" id="ARBA00023235"/>
    </source>
</evidence>
<sequence>MTFQETKTAPPYFPARARINLSAITHNAANLVGRAAERNAEVMAVVKANGYGHGLVESARAALAGGATWLGVAQSEEALELRAAGITSRIFTWLYGPGVPFAKLIDRNVDVSVCTPWAVTELLAAAKVAGKVPRVHLKIDTGLGRNGVPPQAIDTVLAPLLEAQAQGTIELVGIWSHLAFADEPEHPTVLGQAQVFNQAIAHCEAAGARFEVRHIANSAATLSNPDMFYDLVRPGIALYGLVPSPQMGTSAEFGLIPAMTLEADLVNVKVLPANHGISYGHQYRTATQTVTAVVPLGYADGIPRSASSSEGHPGGPVQVGALRTAVAGRVCMDQFVVDLGPDATTAAGEVVVLFGDPTTGVPSADDWALAADTINYEITTRLGARVPRIYQ</sequence>
<dbReference type="PANTHER" id="PTHR30511:SF0">
    <property type="entry name" value="ALANINE RACEMASE, CATABOLIC-RELATED"/>
    <property type="match status" value="1"/>
</dbReference>
<dbReference type="PANTHER" id="PTHR30511">
    <property type="entry name" value="ALANINE RACEMASE"/>
    <property type="match status" value="1"/>
</dbReference>
<dbReference type="AlphaFoldDB" id="A0AAU7DUD5"/>
<dbReference type="Gene3D" id="3.20.20.10">
    <property type="entry name" value="Alanine racemase"/>
    <property type="match status" value="1"/>
</dbReference>
<dbReference type="GO" id="GO:0008784">
    <property type="term" value="F:alanine racemase activity"/>
    <property type="evidence" value="ECO:0007669"/>
    <property type="project" value="UniProtKB-UniRule"/>
</dbReference>
<dbReference type="PROSITE" id="PS00395">
    <property type="entry name" value="ALANINE_RACEMASE"/>
    <property type="match status" value="1"/>
</dbReference>
<dbReference type="HAMAP" id="MF_01201">
    <property type="entry name" value="Ala_racemase"/>
    <property type="match status" value="1"/>
</dbReference>
<dbReference type="EMBL" id="CP146203">
    <property type="protein sequence ID" value="XBH20608.1"/>
    <property type="molecule type" value="Genomic_DNA"/>
</dbReference>
<dbReference type="NCBIfam" id="TIGR00492">
    <property type="entry name" value="alr"/>
    <property type="match status" value="1"/>
</dbReference>
<dbReference type="FunFam" id="3.20.20.10:FF:000002">
    <property type="entry name" value="Alanine racemase"/>
    <property type="match status" value="1"/>
</dbReference>
<dbReference type="InterPro" id="IPR020622">
    <property type="entry name" value="Ala_racemase_pyridoxalP-BS"/>
</dbReference>
<dbReference type="Pfam" id="PF01168">
    <property type="entry name" value="Ala_racemase_N"/>
    <property type="match status" value="1"/>
</dbReference>
<reference evidence="8" key="1">
    <citation type="submission" date="2024-02" db="EMBL/GenBank/DDBJ databases">
        <title>Tomenella chthoni gen. nov. sp. nov., a member of the family Jonesiaceae isolated from bat guano.</title>
        <authorList>
            <person name="Miller S.L."/>
            <person name="King J."/>
            <person name="Sankaranarayanan K."/>
            <person name="Lawson P.A."/>
        </authorList>
    </citation>
    <scope>NUCLEOTIDE SEQUENCE</scope>
    <source>
        <strain evidence="8">BS-20</strain>
    </source>
</reference>
<evidence type="ECO:0000256" key="5">
    <source>
        <dbReference type="PIRSR" id="PIRSR600821-50"/>
    </source>
</evidence>
<feature type="active site" description="Proton acceptor; specific for L-alanine" evidence="4">
    <location>
        <position position="279"/>
    </location>
</feature>
<feature type="domain" description="Alanine racemase C-terminal" evidence="7">
    <location>
        <begin position="258"/>
        <end position="391"/>
    </location>
</feature>
<dbReference type="CDD" id="cd00430">
    <property type="entry name" value="PLPDE_III_AR"/>
    <property type="match status" value="1"/>
</dbReference>
<evidence type="ECO:0000256" key="6">
    <source>
        <dbReference type="PIRSR" id="PIRSR600821-52"/>
    </source>
</evidence>
<organism evidence="8">
    <name type="scientific">Jonesiaceae bacterium BS-20</name>
    <dbReference type="NCBI Taxonomy" id="3120821"/>
    <lineage>
        <taxon>Bacteria</taxon>
        <taxon>Bacillati</taxon>
        <taxon>Actinomycetota</taxon>
        <taxon>Actinomycetes</taxon>
        <taxon>Micrococcales</taxon>
        <taxon>Jonesiaceae</taxon>
    </lineage>
</organism>
<dbReference type="Pfam" id="PF00842">
    <property type="entry name" value="Ala_racemase_C"/>
    <property type="match status" value="1"/>
</dbReference>
<name>A0AAU7DUD5_9MICO</name>
<evidence type="ECO:0000256" key="1">
    <source>
        <dbReference type="ARBA" id="ARBA00001933"/>
    </source>
</evidence>
<evidence type="ECO:0000256" key="4">
    <source>
        <dbReference type="HAMAP-Rule" id="MF_01201"/>
    </source>
</evidence>
<dbReference type="Gene3D" id="2.40.37.10">
    <property type="entry name" value="Lyase, Ornithine Decarboxylase, Chain A, domain 1"/>
    <property type="match status" value="1"/>
</dbReference>
<feature type="modified residue" description="N6-(pyridoxal phosphate)lysine" evidence="4 5">
    <location>
        <position position="47"/>
    </location>
</feature>
<dbReference type="EC" id="5.1.1.1" evidence="4"/>
<dbReference type="SUPFAM" id="SSF51419">
    <property type="entry name" value="PLP-binding barrel"/>
    <property type="match status" value="1"/>
</dbReference>
<comment type="pathway">
    <text evidence="4">Amino-acid biosynthesis; D-alanine biosynthesis; D-alanine from L-alanine: step 1/1.</text>
</comment>
<gene>
    <name evidence="8" type="primary">alr</name>
    <name evidence="8" type="ORF">V5R04_10215</name>
</gene>
<comment type="cofactor">
    <cofactor evidence="1 4 5">
        <name>pyridoxal 5'-phosphate</name>
        <dbReference type="ChEBI" id="CHEBI:597326"/>
    </cofactor>
</comment>
<evidence type="ECO:0000313" key="8">
    <source>
        <dbReference type="EMBL" id="XBH20608.1"/>
    </source>
</evidence>
<evidence type="ECO:0000256" key="2">
    <source>
        <dbReference type="ARBA" id="ARBA00022898"/>
    </source>
</evidence>
<feature type="active site" description="Proton acceptor; specific for D-alanine" evidence="4">
    <location>
        <position position="47"/>
    </location>
</feature>
<dbReference type="GO" id="GO:0030632">
    <property type="term" value="P:D-alanine biosynthetic process"/>
    <property type="evidence" value="ECO:0007669"/>
    <property type="project" value="UniProtKB-UniRule"/>
</dbReference>
<dbReference type="PRINTS" id="PR00992">
    <property type="entry name" value="ALARACEMASE"/>
</dbReference>
<proteinExistence type="inferred from homology"/>
<evidence type="ECO:0000259" key="7">
    <source>
        <dbReference type="SMART" id="SM01005"/>
    </source>
</evidence>
<dbReference type="SUPFAM" id="SSF50621">
    <property type="entry name" value="Alanine racemase C-terminal domain-like"/>
    <property type="match status" value="1"/>
</dbReference>
<protein>
    <recommendedName>
        <fullName evidence="4">Alanine racemase</fullName>
        <ecNumber evidence="4">5.1.1.1</ecNumber>
    </recommendedName>
</protein>
<dbReference type="GO" id="GO:0005829">
    <property type="term" value="C:cytosol"/>
    <property type="evidence" value="ECO:0007669"/>
    <property type="project" value="TreeGrafter"/>
</dbReference>
<dbReference type="InterPro" id="IPR009006">
    <property type="entry name" value="Ala_racemase/Decarboxylase_C"/>
</dbReference>
<keyword evidence="2 4" id="KW-0663">Pyridoxal phosphate</keyword>